<evidence type="ECO:0000313" key="1">
    <source>
        <dbReference type="EMBL" id="KAI0063338.1"/>
    </source>
</evidence>
<dbReference type="Proteomes" id="UP000814140">
    <property type="component" value="Unassembled WGS sequence"/>
</dbReference>
<accession>A0ACB8T5D6</accession>
<evidence type="ECO:0000313" key="2">
    <source>
        <dbReference type="Proteomes" id="UP000814140"/>
    </source>
</evidence>
<keyword evidence="2" id="KW-1185">Reference proteome</keyword>
<organism evidence="1 2">
    <name type="scientific">Artomyces pyxidatus</name>
    <dbReference type="NCBI Taxonomy" id="48021"/>
    <lineage>
        <taxon>Eukaryota</taxon>
        <taxon>Fungi</taxon>
        <taxon>Dikarya</taxon>
        <taxon>Basidiomycota</taxon>
        <taxon>Agaricomycotina</taxon>
        <taxon>Agaricomycetes</taxon>
        <taxon>Russulales</taxon>
        <taxon>Auriscalpiaceae</taxon>
        <taxon>Artomyces</taxon>
    </lineage>
</organism>
<gene>
    <name evidence="1" type="ORF">BV25DRAFT_1990735</name>
</gene>
<protein>
    <submittedName>
        <fullName evidence="1">Uncharacterized protein</fullName>
    </submittedName>
</protein>
<reference evidence="1" key="1">
    <citation type="submission" date="2021-03" db="EMBL/GenBank/DDBJ databases">
        <authorList>
            <consortium name="DOE Joint Genome Institute"/>
            <person name="Ahrendt S."/>
            <person name="Looney B.P."/>
            <person name="Miyauchi S."/>
            <person name="Morin E."/>
            <person name="Drula E."/>
            <person name="Courty P.E."/>
            <person name="Chicoki N."/>
            <person name="Fauchery L."/>
            <person name="Kohler A."/>
            <person name="Kuo A."/>
            <person name="Labutti K."/>
            <person name="Pangilinan J."/>
            <person name="Lipzen A."/>
            <person name="Riley R."/>
            <person name="Andreopoulos W."/>
            <person name="He G."/>
            <person name="Johnson J."/>
            <person name="Barry K.W."/>
            <person name="Grigoriev I.V."/>
            <person name="Nagy L."/>
            <person name="Hibbett D."/>
            <person name="Henrissat B."/>
            <person name="Matheny P.B."/>
            <person name="Labbe J."/>
            <person name="Martin F."/>
        </authorList>
    </citation>
    <scope>NUCLEOTIDE SEQUENCE</scope>
    <source>
        <strain evidence="1">HHB10654</strain>
    </source>
</reference>
<name>A0ACB8T5D6_9AGAM</name>
<reference evidence="1" key="2">
    <citation type="journal article" date="2022" name="New Phytol.">
        <title>Evolutionary transition to the ectomycorrhizal habit in the genomes of a hyperdiverse lineage of mushroom-forming fungi.</title>
        <authorList>
            <person name="Looney B."/>
            <person name="Miyauchi S."/>
            <person name="Morin E."/>
            <person name="Drula E."/>
            <person name="Courty P.E."/>
            <person name="Kohler A."/>
            <person name="Kuo A."/>
            <person name="LaButti K."/>
            <person name="Pangilinan J."/>
            <person name="Lipzen A."/>
            <person name="Riley R."/>
            <person name="Andreopoulos W."/>
            <person name="He G."/>
            <person name="Johnson J."/>
            <person name="Nolan M."/>
            <person name="Tritt A."/>
            <person name="Barry K.W."/>
            <person name="Grigoriev I.V."/>
            <person name="Nagy L.G."/>
            <person name="Hibbett D."/>
            <person name="Henrissat B."/>
            <person name="Matheny P.B."/>
            <person name="Labbe J."/>
            <person name="Martin F.M."/>
        </authorList>
    </citation>
    <scope>NUCLEOTIDE SEQUENCE</scope>
    <source>
        <strain evidence="1">HHB10654</strain>
    </source>
</reference>
<comment type="caution">
    <text evidence="1">The sequence shown here is derived from an EMBL/GenBank/DDBJ whole genome shotgun (WGS) entry which is preliminary data.</text>
</comment>
<proteinExistence type="predicted"/>
<dbReference type="EMBL" id="MU277203">
    <property type="protein sequence ID" value="KAI0063338.1"/>
    <property type="molecule type" value="Genomic_DNA"/>
</dbReference>
<sequence length="424" mass="46591">MQDDAISISESSEASTILPEVSEIIQESIEAAANKVVVKPDSEVKKKSPSKVLECQLAFYTHSELKKPKGKPKAIAGFLSLDTSASFEALKSELLVQLLKQFSAASISTEGITSLDDFKLSFQVPRIDNNPSLLHDNESYGCMILRPVGEQGQVLCEPKHAASSTMKRKESIDSSDVDTDAPPKPKKSKTSKKPASEKENKKTTKIPKAVDLDGANKPINDNIKLLKAAWSCSKPNCRTTGWCYICPEDSSHLALGAQHLNVWAAAMLKGEDIATPMKPPNHTLFDAFPVKGAQTMLQRRAVQNKVDAAPPPQQQPIQIINNIPAPVDSYQLRPGPQPVTTTQTTLLLPEHLKPGRRMPIKDFCSQYDLSDQMRTHLVDNEYTGTHTFRHITITDLKDMGFKSGAIAELKEAVLRWANSGEDVE</sequence>